<feature type="chain" id="PRO_5002867263" description="LTI65/LTI78 PGEED repeat domain-containing protein" evidence="2">
    <location>
        <begin position="20"/>
        <end position="289"/>
    </location>
</feature>
<dbReference type="Pfam" id="PF23399">
    <property type="entry name" value="LTI65_PGEED"/>
    <property type="match status" value="1"/>
</dbReference>
<proteinExistence type="evidence at transcript level"/>
<reference evidence="4" key="1">
    <citation type="journal article" date="2009" name="PLoS Genet.">
        <title>Sequencing, mapping, and analysis of 27,455 maize full-length cDNAs.</title>
        <authorList>
            <person name="Soderlund C."/>
            <person name="Descour A."/>
            <person name="Kudrna D."/>
            <person name="Bomhoff M."/>
            <person name="Boyd L."/>
            <person name="Currie J."/>
            <person name="Angelova A."/>
            <person name="Collura K."/>
            <person name="Wissotski M."/>
            <person name="Ashley E."/>
            <person name="Morrow D."/>
            <person name="Fernandes J."/>
            <person name="Walbot V."/>
            <person name="Yu Y."/>
        </authorList>
    </citation>
    <scope>NUCLEOTIDE SEQUENCE</scope>
    <source>
        <strain evidence="4">B73</strain>
    </source>
</reference>
<dbReference type="ExpressionAtlas" id="B8A3H5">
    <property type="expression patterns" value="baseline and differential"/>
</dbReference>
<feature type="region of interest" description="Disordered" evidence="1">
    <location>
        <begin position="13"/>
        <end position="95"/>
    </location>
</feature>
<dbReference type="InterPro" id="IPR037491">
    <property type="entry name" value="LTI78/LTI65"/>
</dbReference>
<dbReference type="InterPro" id="IPR057059">
    <property type="entry name" value="LTI65/LTI78_PGEED"/>
</dbReference>
<accession>B8A3H5</accession>
<protein>
    <recommendedName>
        <fullName evidence="3">LTI65/LTI78 PGEED repeat domain-containing protein</fullName>
    </recommendedName>
</protein>
<dbReference type="AlphaFoldDB" id="B8A3H5"/>
<evidence type="ECO:0000313" key="4">
    <source>
        <dbReference type="EMBL" id="ACL54724.1"/>
    </source>
</evidence>
<feature type="compositionally biased region" description="Basic and acidic residues" evidence="1">
    <location>
        <begin position="47"/>
        <end position="58"/>
    </location>
</feature>
<feature type="signal peptide" evidence="2">
    <location>
        <begin position="1"/>
        <end position="19"/>
    </location>
</feature>
<feature type="compositionally biased region" description="Polar residues" evidence="1">
    <location>
        <begin position="74"/>
        <end position="85"/>
    </location>
</feature>
<evidence type="ECO:0000259" key="3">
    <source>
        <dbReference type="Pfam" id="PF23399"/>
    </source>
</evidence>
<organism evidence="4">
    <name type="scientific">Zea mays</name>
    <name type="common">Maize</name>
    <dbReference type="NCBI Taxonomy" id="4577"/>
    <lineage>
        <taxon>Eukaryota</taxon>
        <taxon>Viridiplantae</taxon>
        <taxon>Streptophyta</taxon>
        <taxon>Embryophyta</taxon>
        <taxon>Tracheophyta</taxon>
        <taxon>Spermatophyta</taxon>
        <taxon>Magnoliopsida</taxon>
        <taxon>Liliopsida</taxon>
        <taxon>Poales</taxon>
        <taxon>Poaceae</taxon>
        <taxon>PACMAD clade</taxon>
        <taxon>Panicoideae</taxon>
        <taxon>Andropogonodae</taxon>
        <taxon>Andropogoneae</taxon>
        <taxon>Tripsacinae</taxon>
        <taxon>Zea</taxon>
    </lineage>
</organism>
<evidence type="ECO:0000256" key="2">
    <source>
        <dbReference type="SAM" id="SignalP"/>
    </source>
</evidence>
<sequence length="289" mass="31278">MSRMGGATALLALAAGAAGEPDGVAQDPRREPEEGGSGQGEEQGQEMDAHAASQEETRATGGDDVDPQGRAWTQRGTRQHAQQGGATRRRAPWHWHWHPQETAATRAFLFLERSRAGVRGVPGSVTEAELAGPEPHRAQAAAAAAAVLQGQQQVRVGDEGGQRDADGVQEAPRQHDQAQTVLEMVARIQEAVALVDGRRHVVERLVSLGRYLVMKLEPGQDDTLLSEAITDAVLDLFDAWSESVERPLVRRAKEISSWFLQEGREDTPPPVPPSTRPCAAEDVFYSLEN</sequence>
<keyword evidence="2" id="KW-0732">Signal</keyword>
<dbReference type="PANTHER" id="PTHR33836:SF18">
    <property type="entry name" value="OS01G0144300 PROTEIN"/>
    <property type="match status" value="1"/>
</dbReference>
<evidence type="ECO:0000256" key="1">
    <source>
        <dbReference type="SAM" id="MobiDB-lite"/>
    </source>
</evidence>
<dbReference type="GO" id="GO:0009737">
    <property type="term" value="P:response to abscisic acid"/>
    <property type="evidence" value="ECO:0007669"/>
    <property type="project" value="InterPro"/>
</dbReference>
<dbReference type="EMBL" id="BT056117">
    <property type="protein sequence ID" value="ACL54724.1"/>
    <property type="molecule type" value="mRNA"/>
</dbReference>
<name>B8A3H5_MAIZE</name>
<dbReference type="PANTHER" id="PTHR33836">
    <property type="entry name" value="LOW-TEMPERATURE-INDUCED 65 KDA PROTEIN-RELATED"/>
    <property type="match status" value="1"/>
</dbReference>
<feature type="domain" description="LTI65/LTI78 PGEED repeat" evidence="3">
    <location>
        <begin position="206"/>
        <end position="233"/>
    </location>
</feature>